<dbReference type="Ensembl" id="ENSSPUT00000016213.1">
    <property type="protein sequence ID" value="ENSSPUP00000015197.1"/>
    <property type="gene ID" value="ENSSPUG00000011754.1"/>
</dbReference>
<reference evidence="2" key="1">
    <citation type="submission" date="2025-08" db="UniProtKB">
        <authorList>
            <consortium name="Ensembl"/>
        </authorList>
    </citation>
    <scope>IDENTIFICATION</scope>
</reference>
<dbReference type="GO" id="GO:0003723">
    <property type="term" value="F:RNA binding"/>
    <property type="evidence" value="ECO:0007669"/>
    <property type="project" value="TreeGrafter"/>
</dbReference>
<protein>
    <recommendedName>
        <fullName evidence="1">Exportin-5 C-terminal domain-containing protein</fullName>
    </recommendedName>
</protein>
<evidence type="ECO:0000313" key="3">
    <source>
        <dbReference type="Proteomes" id="UP000694392"/>
    </source>
</evidence>
<dbReference type="GO" id="GO:0005634">
    <property type="term" value="C:nucleus"/>
    <property type="evidence" value="ECO:0007669"/>
    <property type="project" value="TreeGrafter"/>
</dbReference>
<dbReference type="InterPro" id="IPR011989">
    <property type="entry name" value="ARM-like"/>
</dbReference>
<dbReference type="GO" id="GO:0005049">
    <property type="term" value="F:nuclear export signal receptor activity"/>
    <property type="evidence" value="ECO:0007669"/>
    <property type="project" value="InterPro"/>
</dbReference>
<proteinExistence type="predicted"/>
<dbReference type="Proteomes" id="UP000694392">
    <property type="component" value="Unplaced"/>
</dbReference>
<feature type="domain" description="Exportin-5 C-terminal" evidence="1">
    <location>
        <begin position="9"/>
        <end position="98"/>
    </location>
</feature>
<evidence type="ECO:0000259" key="1">
    <source>
        <dbReference type="Pfam" id="PF19273"/>
    </source>
</evidence>
<dbReference type="InterPro" id="IPR045478">
    <property type="entry name" value="Exportin-5_C"/>
</dbReference>
<dbReference type="GO" id="GO:0006611">
    <property type="term" value="P:protein export from nucleus"/>
    <property type="evidence" value="ECO:0007669"/>
    <property type="project" value="InterPro"/>
</dbReference>
<dbReference type="PANTHER" id="PTHR11223:SF3">
    <property type="entry name" value="EXPORTIN-5"/>
    <property type="match status" value="1"/>
</dbReference>
<accession>A0A8D0H4H7</accession>
<sequence length="109" mass="12307">EIPVNNGIELLQLVLNFETKDPLILSCVLSNVSALFPFVTYRPQYLPEVLSKLFASVTFEVIEESKAPRTRAVKNVRRHSCSSIIKMCRDYPQLVLVHKSNCTQGSHCS</sequence>
<dbReference type="PANTHER" id="PTHR11223">
    <property type="entry name" value="EXPORTIN 1/5"/>
    <property type="match status" value="1"/>
</dbReference>
<keyword evidence="3" id="KW-1185">Reference proteome</keyword>
<dbReference type="GO" id="GO:0042565">
    <property type="term" value="C:RNA nuclear export complex"/>
    <property type="evidence" value="ECO:0007669"/>
    <property type="project" value="TreeGrafter"/>
</dbReference>
<dbReference type="InterPro" id="IPR045065">
    <property type="entry name" value="XPO1/5"/>
</dbReference>
<dbReference type="AlphaFoldDB" id="A0A8D0H4H7"/>
<evidence type="ECO:0000313" key="2">
    <source>
        <dbReference type="Ensembl" id="ENSSPUP00000015197.1"/>
    </source>
</evidence>
<dbReference type="GO" id="GO:0005737">
    <property type="term" value="C:cytoplasm"/>
    <property type="evidence" value="ECO:0007669"/>
    <property type="project" value="TreeGrafter"/>
</dbReference>
<organism evidence="2 3">
    <name type="scientific">Sphenodon punctatus</name>
    <name type="common">Tuatara</name>
    <name type="synonym">Hatteria punctata</name>
    <dbReference type="NCBI Taxonomy" id="8508"/>
    <lineage>
        <taxon>Eukaryota</taxon>
        <taxon>Metazoa</taxon>
        <taxon>Chordata</taxon>
        <taxon>Craniata</taxon>
        <taxon>Vertebrata</taxon>
        <taxon>Euteleostomi</taxon>
        <taxon>Lepidosauria</taxon>
        <taxon>Sphenodontia</taxon>
        <taxon>Sphenodontidae</taxon>
        <taxon>Sphenodon</taxon>
    </lineage>
</organism>
<reference evidence="2" key="2">
    <citation type="submission" date="2025-09" db="UniProtKB">
        <authorList>
            <consortium name="Ensembl"/>
        </authorList>
    </citation>
    <scope>IDENTIFICATION</scope>
</reference>
<dbReference type="Gene3D" id="1.25.10.10">
    <property type="entry name" value="Leucine-rich Repeat Variant"/>
    <property type="match status" value="1"/>
</dbReference>
<name>A0A8D0H4H7_SPHPU</name>
<dbReference type="Pfam" id="PF19273">
    <property type="entry name" value="Exportin-5"/>
    <property type="match status" value="1"/>
</dbReference>
<dbReference type="GO" id="GO:0006405">
    <property type="term" value="P:RNA export from nucleus"/>
    <property type="evidence" value="ECO:0007669"/>
    <property type="project" value="TreeGrafter"/>
</dbReference>